<sequence>MTKQNNLENRMNSIHPRVTLSTIALAISLAAVLAFSLAIATPSAGHSATHNEVDQEALTDLQNALKDAGYQGDISEARLRQAYEEGENSAILHSKPNGCSTPKLSKVLTGKYDRIFKPACDTHDRCYSASSKTSRKSCDSTFRHNMNRICHKKYGKSTAPGTRSRDCIGTASIYYHFVRAFGKSHYKGKGDRS</sequence>
<dbReference type="PANTHER" id="PTHR12824:SF8">
    <property type="entry name" value="GXIVSPLA2, ISOFORM A"/>
    <property type="match status" value="1"/>
</dbReference>
<protein>
    <recommendedName>
        <fullName evidence="3">Phospholipase A2</fullName>
    </recommendedName>
</protein>
<evidence type="ECO:0000313" key="1">
    <source>
        <dbReference type="EMBL" id="MFB9775032.1"/>
    </source>
</evidence>
<dbReference type="Gene3D" id="1.20.90.10">
    <property type="entry name" value="Phospholipase A2 domain"/>
    <property type="match status" value="1"/>
</dbReference>
<name>A0ABV5WXW2_9MICO</name>
<evidence type="ECO:0000313" key="2">
    <source>
        <dbReference type="Proteomes" id="UP001589707"/>
    </source>
</evidence>
<keyword evidence="2" id="KW-1185">Reference proteome</keyword>
<dbReference type="EMBL" id="JBHMAU010000014">
    <property type="protein sequence ID" value="MFB9775032.1"/>
    <property type="molecule type" value="Genomic_DNA"/>
</dbReference>
<gene>
    <name evidence="1" type="ORF">ACFFN1_01115</name>
</gene>
<dbReference type="Proteomes" id="UP001589707">
    <property type="component" value="Unassembled WGS sequence"/>
</dbReference>
<accession>A0ABV5WXW2</accession>
<dbReference type="PANTHER" id="PTHR12824">
    <property type="entry name" value="GROUP XII SECRETORY PHOSPHOLIPASE A2 FAMILY MEMBER"/>
    <property type="match status" value="1"/>
</dbReference>
<dbReference type="InterPro" id="IPR036444">
    <property type="entry name" value="PLipase_A2_dom_sf"/>
</dbReference>
<dbReference type="RefSeq" id="WP_376837804.1">
    <property type="nucleotide sequence ID" value="NZ_JBHMAU010000014.1"/>
</dbReference>
<comment type="caution">
    <text evidence="1">The sequence shown here is derived from an EMBL/GenBank/DDBJ whole genome shotgun (WGS) entry which is preliminary data.</text>
</comment>
<reference evidence="1 2" key="1">
    <citation type="submission" date="2024-09" db="EMBL/GenBank/DDBJ databases">
        <authorList>
            <person name="Sun Q."/>
            <person name="Mori K."/>
        </authorList>
    </citation>
    <scope>NUCLEOTIDE SEQUENCE [LARGE SCALE GENOMIC DNA]</scope>
    <source>
        <strain evidence="1 2">JCM 11683</strain>
    </source>
</reference>
<dbReference type="InterPro" id="IPR010711">
    <property type="entry name" value="PLA2G12"/>
</dbReference>
<organism evidence="1 2">
    <name type="scientific">Brevibacterium otitidis</name>
    <dbReference type="NCBI Taxonomy" id="53364"/>
    <lineage>
        <taxon>Bacteria</taxon>
        <taxon>Bacillati</taxon>
        <taxon>Actinomycetota</taxon>
        <taxon>Actinomycetes</taxon>
        <taxon>Micrococcales</taxon>
        <taxon>Brevibacteriaceae</taxon>
        <taxon>Brevibacterium</taxon>
    </lineage>
</organism>
<dbReference type="SUPFAM" id="SSF48619">
    <property type="entry name" value="Phospholipase A2, PLA2"/>
    <property type="match status" value="1"/>
</dbReference>
<proteinExistence type="predicted"/>
<evidence type="ECO:0008006" key="3">
    <source>
        <dbReference type="Google" id="ProtNLM"/>
    </source>
</evidence>